<proteinExistence type="predicted"/>
<organism evidence="1">
    <name type="scientific">marine sediment metagenome</name>
    <dbReference type="NCBI Taxonomy" id="412755"/>
    <lineage>
        <taxon>unclassified sequences</taxon>
        <taxon>metagenomes</taxon>
        <taxon>ecological metagenomes</taxon>
    </lineage>
</organism>
<gene>
    <name evidence="1" type="ORF">S01H4_28280</name>
</gene>
<sequence>MENIMSEMVKRTGNLSKKIGSGLGMLKFVVEWLENP</sequence>
<protein>
    <submittedName>
        <fullName evidence="1">Uncharacterized protein</fullName>
    </submittedName>
</protein>
<feature type="non-terminal residue" evidence="1">
    <location>
        <position position="36"/>
    </location>
</feature>
<evidence type="ECO:0000313" key="1">
    <source>
        <dbReference type="EMBL" id="GAG83915.1"/>
    </source>
</evidence>
<dbReference type="AlphaFoldDB" id="X1AMJ8"/>
<accession>X1AMJ8</accession>
<comment type="caution">
    <text evidence="1">The sequence shown here is derived from an EMBL/GenBank/DDBJ whole genome shotgun (WGS) entry which is preliminary data.</text>
</comment>
<reference evidence="1" key="1">
    <citation type="journal article" date="2014" name="Front. Microbiol.">
        <title>High frequency of phylogenetically diverse reductive dehalogenase-homologous genes in deep subseafloor sedimentary metagenomes.</title>
        <authorList>
            <person name="Kawai M."/>
            <person name="Futagami T."/>
            <person name="Toyoda A."/>
            <person name="Takaki Y."/>
            <person name="Nishi S."/>
            <person name="Hori S."/>
            <person name="Arai W."/>
            <person name="Tsubouchi T."/>
            <person name="Morono Y."/>
            <person name="Uchiyama I."/>
            <person name="Ito T."/>
            <person name="Fujiyama A."/>
            <person name="Inagaki F."/>
            <person name="Takami H."/>
        </authorList>
    </citation>
    <scope>NUCLEOTIDE SEQUENCE</scope>
    <source>
        <strain evidence="1">Expedition CK06-06</strain>
    </source>
</reference>
<dbReference type="EMBL" id="BART01014022">
    <property type="protein sequence ID" value="GAG83915.1"/>
    <property type="molecule type" value="Genomic_DNA"/>
</dbReference>
<name>X1AMJ8_9ZZZZ</name>